<gene>
    <name evidence="4" type="ORF">POM99_19875</name>
</gene>
<dbReference type="Proteomes" id="UP001222770">
    <property type="component" value="Unassembled WGS sequence"/>
</dbReference>
<evidence type="ECO:0000259" key="3">
    <source>
        <dbReference type="Pfam" id="PF09851"/>
    </source>
</evidence>
<dbReference type="EMBL" id="JAROCY010000028">
    <property type="protein sequence ID" value="MDF8335471.1"/>
    <property type="molecule type" value="Genomic_DNA"/>
</dbReference>
<dbReference type="RefSeq" id="WP_277280432.1">
    <property type="nucleotide sequence ID" value="NZ_JAROCY010000028.1"/>
</dbReference>
<feature type="domain" description="SHOCT" evidence="3">
    <location>
        <begin position="85"/>
        <end position="111"/>
    </location>
</feature>
<name>A0ABT6CNI7_9SPHN</name>
<accession>A0ABT6CNI7</accession>
<feature type="signal peptide" evidence="2">
    <location>
        <begin position="1"/>
        <end position="22"/>
    </location>
</feature>
<keyword evidence="1" id="KW-1133">Transmembrane helix</keyword>
<feature type="chain" id="PRO_5047058274" evidence="2">
    <location>
        <begin position="23"/>
        <end position="113"/>
    </location>
</feature>
<protein>
    <submittedName>
        <fullName evidence="4">SHOCT domain-containing protein</fullName>
    </submittedName>
</protein>
<dbReference type="InterPro" id="IPR018649">
    <property type="entry name" value="SHOCT"/>
</dbReference>
<reference evidence="4 5" key="1">
    <citation type="submission" date="2023-03" db="EMBL/GenBank/DDBJ databases">
        <title>Novosphingobium cyanobacteriorum sp. nov., isolated from a eutrophic reservoir during the Microcystis bloom period.</title>
        <authorList>
            <person name="Kang M."/>
            <person name="Le V."/>
            <person name="Ko S.-R."/>
            <person name="Lee S.-A."/>
            <person name="Ahn C.-Y."/>
        </authorList>
    </citation>
    <scope>NUCLEOTIDE SEQUENCE [LARGE SCALE GENOMIC DNA]</scope>
    <source>
        <strain evidence="4 5">HBC54</strain>
    </source>
</reference>
<evidence type="ECO:0000256" key="2">
    <source>
        <dbReference type="SAM" id="SignalP"/>
    </source>
</evidence>
<evidence type="ECO:0000313" key="4">
    <source>
        <dbReference type="EMBL" id="MDF8335471.1"/>
    </source>
</evidence>
<comment type="caution">
    <text evidence="4">The sequence shown here is derived from an EMBL/GenBank/DDBJ whole genome shotgun (WGS) entry which is preliminary data.</text>
</comment>
<evidence type="ECO:0000256" key="1">
    <source>
        <dbReference type="SAM" id="Phobius"/>
    </source>
</evidence>
<keyword evidence="5" id="KW-1185">Reference proteome</keyword>
<keyword evidence="1" id="KW-0812">Transmembrane</keyword>
<keyword evidence="1" id="KW-0472">Membrane</keyword>
<evidence type="ECO:0000313" key="5">
    <source>
        <dbReference type="Proteomes" id="UP001222770"/>
    </source>
</evidence>
<keyword evidence="2" id="KW-0732">Signal</keyword>
<dbReference type="Pfam" id="PF09851">
    <property type="entry name" value="SHOCT"/>
    <property type="match status" value="1"/>
</dbReference>
<sequence>MKRSIQFAAITGTTLALWPALAAAQSSAWDRNHGYGPHMMDTTGGWGHVILGPLFMILVVAALIAAVVLAVKWLGSGSQGPRRPDALDILKERYARGEIDKDEYQERRKTLEE</sequence>
<proteinExistence type="predicted"/>
<organism evidence="4 5">
    <name type="scientific">Novosphingobium cyanobacteriorum</name>
    <dbReference type="NCBI Taxonomy" id="3024215"/>
    <lineage>
        <taxon>Bacteria</taxon>
        <taxon>Pseudomonadati</taxon>
        <taxon>Pseudomonadota</taxon>
        <taxon>Alphaproteobacteria</taxon>
        <taxon>Sphingomonadales</taxon>
        <taxon>Sphingomonadaceae</taxon>
        <taxon>Novosphingobium</taxon>
    </lineage>
</organism>
<feature type="transmembrane region" description="Helical" evidence="1">
    <location>
        <begin position="46"/>
        <end position="74"/>
    </location>
</feature>